<dbReference type="InterPro" id="IPR029058">
    <property type="entry name" value="AB_hydrolase_fold"/>
</dbReference>
<evidence type="ECO:0000256" key="1">
    <source>
        <dbReference type="SAM" id="MobiDB-lite"/>
    </source>
</evidence>
<name>A0A4S4MXZ8_9APHY</name>
<evidence type="ECO:0000313" key="3">
    <source>
        <dbReference type="EMBL" id="THH30855.1"/>
    </source>
</evidence>
<dbReference type="GO" id="GO:0006629">
    <property type="term" value="P:lipid metabolic process"/>
    <property type="evidence" value="ECO:0007669"/>
    <property type="project" value="InterPro"/>
</dbReference>
<dbReference type="EMBL" id="SGPM01000065">
    <property type="protein sequence ID" value="THH30855.1"/>
    <property type="molecule type" value="Genomic_DNA"/>
</dbReference>
<keyword evidence="4" id="KW-1185">Reference proteome</keyword>
<organism evidence="3 4">
    <name type="scientific">Antrodiella citrinella</name>
    <dbReference type="NCBI Taxonomy" id="2447956"/>
    <lineage>
        <taxon>Eukaryota</taxon>
        <taxon>Fungi</taxon>
        <taxon>Dikarya</taxon>
        <taxon>Basidiomycota</taxon>
        <taxon>Agaricomycotina</taxon>
        <taxon>Agaricomycetes</taxon>
        <taxon>Polyporales</taxon>
        <taxon>Steccherinaceae</taxon>
        <taxon>Antrodiella</taxon>
    </lineage>
</organism>
<evidence type="ECO:0000313" key="4">
    <source>
        <dbReference type="Proteomes" id="UP000308730"/>
    </source>
</evidence>
<keyword evidence="2" id="KW-1133">Transmembrane helix</keyword>
<dbReference type="InterPro" id="IPR003386">
    <property type="entry name" value="LACT/PDAT_acylTrfase"/>
</dbReference>
<dbReference type="GO" id="GO:0008374">
    <property type="term" value="F:O-acyltransferase activity"/>
    <property type="evidence" value="ECO:0007669"/>
    <property type="project" value="InterPro"/>
</dbReference>
<dbReference type="Proteomes" id="UP000308730">
    <property type="component" value="Unassembled WGS sequence"/>
</dbReference>
<gene>
    <name evidence="3" type="ORF">EUX98_g3310</name>
</gene>
<accession>A0A4S4MXZ8</accession>
<comment type="caution">
    <text evidence="3">The sequence shown here is derived from an EMBL/GenBank/DDBJ whole genome shotgun (WGS) entry which is preliminary data.</text>
</comment>
<feature type="transmembrane region" description="Helical" evidence="2">
    <location>
        <begin position="70"/>
        <end position="87"/>
    </location>
</feature>
<reference evidence="3 4" key="1">
    <citation type="submission" date="2019-02" db="EMBL/GenBank/DDBJ databases">
        <title>Genome sequencing of the rare red list fungi Antrodiella citrinella (Flaviporus citrinellus).</title>
        <authorList>
            <person name="Buettner E."/>
            <person name="Kellner H."/>
        </authorList>
    </citation>
    <scope>NUCLEOTIDE SEQUENCE [LARGE SCALE GENOMIC DNA]</scope>
    <source>
        <strain evidence="3 4">DSM 108506</strain>
    </source>
</reference>
<keyword evidence="2" id="KW-0812">Transmembrane</keyword>
<dbReference type="PANTHER" id="PTHR11440">
    <property type="entry name" value="LECITHIN-CHOLESTEROL ACYLTRANSFERASE-RELATED"/>
    <property type="match status" value="1"/>
</dbReference>
<evidence type="ECO:0000256" key="2">
    <source>
        <dbReference type="SAM" id="Phobius"/>
    </source>
</evidence>
<dbReference type="Gene3D" id="3.40.50.1820">
    <property type="entry name" value="alpha/beta hydrolase"/>
    <property type="match status" value="1"/>
</dbReference>
<evidence type="ECO:0008006" key="5">
    <source>
        <dbReference type="Google" id="ProtNLM"/>
    </source>
</evidence>
<dbReference type="AlphaFoldDB" id="A0A4S4MXZ8"/>
<proteinExistence type="predicted"/>
<sequence length="631" mass="71095">MASTNLRKRRGSQIRQSSDSALLAGPSHHPSHQNEHDHDLEADELRKEFVDTVKATSKKENRFFFAKKRFIFPLGIILGVLMGFILIQPTDLPDIQTHLALLLDEFGFALPQLPQIDFSSVEVEWRRLFNSIPEPWKLNTNGLEFKVGEEIAARGLSAKHPVVLVPGIISTGLESWSTSPEYRTFFRQKLWGGFPMISQVMFKREKWMAALMLDPETGLDPPGAKVRAAEGIDAASSFIQGYWLWSKIVENLAVINYDTNNLHLAPYDWRLSYHNLEERDGYFSKLKTTIEGFRKREDEKVVLVAHSMGSTVMLYFFKWVESPQHGNGGLNWVDTHIEALITIAGTHLGVTKAMTAFYSGEMKDTVQMNPAGAYVLERFFSRKERQKLFRSWAGSASMWMKGGEAVWGNSHGAPDDTDGSSHSHGDLIAFRRTEDGVQTPNMTSDTASTWILERTPTSFQKMVASNYSYGIERDEEKLKQNNLDHRTWSNPLEIQLPKAPSMKIYCVYGHGKETERSYWYAKGGYEYDDIQPDAPSATCANDANATDCVSTRAAIDLPMFQKNLIDSEYTDETVSPKIINGVKMGEGDGTVSLLSLGAMCVEGWKRKRWNPHGIQVTTVEVCPHARSDDTS</sequence>
<keyword evidence="2" id="KW-0472">Membrane</keyword>
<dbReference type="Pfam" id="PF02450">
    <property type="entry name" value="LCAT"/>
    <property type="match status" value="1"/>
</dbReference>
<feature type="region of interest" description="Disordered" evidence="1">
    <location>
        <begin position="1"/>
        <end position="38"/>
    </location>
</feature>
<dbReference type="SUPFAM" id="SSF53474">
    <property type="entry name" value="alpha/beta-Hydrolases"/>
    <property type="match status" value="1"/>
</dbReference>
<feature type="compositionally biased region" description="Basic residues" evidence="1">
    <location>
        <begin position="1"/>
        <end position="12"/>
    </location>
</feature>
<protein>
    <recommendedName>
        <fullName evidence="5">Phospholipid:diacylglycerol acyltransferase</fullName>
    </recommendedName>
</protein>
<dbReference type="OrthoDB" id="190846at2759"/>